<protein>
    <submittedName>
        <fullName evidence="1">464_t:CDS:1</fullName>
    </submittedName>
</protein>
<evidence type="ECO:0000313" key="2">
    <source>
        <dbReference type="Proteomes" id="UP000789920"/>
    </source>
</evidence>
<name>A0ACA9S0Y0_9GLOM</name>
<reference evidence="1" key="1">
    <citation type="submission" date="2021-06" db="EMBL/GenBank/DDBJ databases">
        <authorList>
            <person name="Kallberg Y."/>
            <person name="Tangrot J."/>
            <person name="Rosling A."/>
        </authorList>
    </citation>
    <scope>NUCLEOTIDE SEQUENCE</scope>
    <source>
        <strain evidence="1">MA461A</strain>
    </source>
</reference>
<organism evidence="1 2">
    <name type="scientific">Racocetra persica</name>
    <dbReference type="NCBI Taxonomy" id="160502"/>
    <lineage>
        <taxon>Eukaryota</taxon>
        <taxon>Fungi</taxon>
        <taxon>Fungi incertae sedis</taxon>
        <taxon>Mucoromycota</taxon>
        <taxon>Glomeromycotina</taxon>
        <taxon>Glomeromycetes</taxon>
        <taxon>Diversisporales</taxon>
        <taxon>Gigasporaceae</taxon>
        <taxon>Racocetra</taxon>
    </lineage>
</organism>
<feature type="non-terminal residue" evidence="1">
    <location>
        <position position="1"/>
    </location>
</feature>
<dbReference type="Proteomes" id="UP000789920">
    <property type="component" value="Unassembled WGS sequence"/>
</dbReference>
<comment type="caution">
    <text evidence="1">The sequence shown here is derived from an EMBL/GenBank/DDBJ whole genome shotgun (WGS) entry which is preliminary data.</text>
</comment>
<evidence type="ECO:0000313" key="1">
    <source>
        <dbReference type="EMBL" id="CAG8820888.1"/>
    </source>
</evidence>
<dbReference type="EMBL" id="CAJVQC010084202">
    <property type="protein sequence ID" value="CAG8820888.1"/>
    <property type="molecule type" value="Genomic_DNA"/>
</dbReference>
<accession>A0ACA9S0Y0</accession>
<sequence>DSTGQKYKTLKLDIMTQLRQIDNQQLLQELQNRLHNRQLSEQEVVALLEAEQ</sequence>
<proteinExistence type="predicted"/>
<keyword evidence="2" id="KW-1185">Reference proteome</keyword>
<gene>
    <name evidence="1" type="ORF">RPERSI_LOCUS25456</name>
</gene>